<dbReference type="OrthoDB" id="8998246at2"/>
<sequence length="516" mass="56159">MEPLIARREASGQPQDDILWPSIGPDFRAHLAADEPLRWTGTLRDVSELRPVGDDPNILWTMGDFDCPLAITDRRLIYVTREIKTKSGPMTGYLIGLHANDDRKWADHRYAGQVRFEWPTRIQLILRKVAFLKLAVILITCRRPDGQTTVISLTMSLHRGFRAAAVTALVQALVRDIASHRLMSRPGQDTAALEQLRATAAPSAQSPGELTWDLPAALPIGIEVRRPPTAPVSVAQPPPPAVAPRPARSGGVKPLNVVAMVLAVVLIVCALGSLPDLGTAGSAVAKRDVAREATAAGDVRRAARAWLDVLAAAPRSVEALLRLSCLSWDAGYQDEAVAYFDRALGAGVRWDDTVIGEPCFVNAPTLHRLRLTYYDGSSPALYVQPKNDDETAAILTAIARGAPGPAEESTYRDAIAPYPKAQEWQRLLAIGCLNERAGLRYHAGKHFSAGLDLHLRLREEPLAVGGPLESCVKAMGPNYGFVRRNGSELFFPKDLGDRMFIPESSPLPSRLPLVLP</sequence>
<protein>
    <recommendedName>
        <fullName evidence="4">Tetratricopeptide repeat-containing protein</fullName>
    </recommendedName>
</protein>
<feature type="region of interest" description="Disordered" evidence="1">
    <location>
        <begin position="229"/>
        <end position="248"/>
    </location>
</feature>
<evidence type="ECO:0008006" key="4">
    <source>
        <dbReference type="Google" id="ProtNLM"/>
    </source>
</evidence>
<dbReference type="Gene3D" id="1.25.40.10">
    <property type="entry name" value="Tetratricopeptide repeat domain"/>
    <property type="match status" value="1"/>
</dbReference>
<dbReference type="AlphaFoldDB" id="A0A1H3UAI9"/>
<accession>A0A1H3UAI9</accession>
<proteinExistence type="predicted"/>
<evidence type="ECO:0000313" key="3">
    <source>
        <dbReference type="Proteomes" id="UP000199632"/>
    </source>
</evidence>
<name>A0A1H3UAI9_9ACTN</name>
<gene>
    <name evidence="2" type="ORF">SAMN05421684_6881</name>
</gene>
<evidence type="ECO:0000313" key="2">
    <source>
        <dbReference type="EMBL" id="SDZ59490.1"/>
    </source>
</evidence>
<dbReference type="Proteomes" id="UP000199632">
    <property type="component" value="Unassembled WGS sequence"/>
</dbReference>
<evidence type="ECO:0000256" key="1">
    <source>
        <dbReference type="SAM" id="MobiDB-lite"/>
    </source>
</evidence>
<keyword evidence="3" id="KW-1185">Reference proteome</keyword>
<dbReference type="InterPro" id="IPR011990">
    <property type="entry name" value="TPR-like_helical_dom_sf"/>
</dbReference>
<reference evidence="3" key="1">
    <citation type="submission" date="2016-10" db="EMBL/GenBank/DDBJ databases">
        <authorList>
            <person name="Varghese N."/>
            <person name="Submissions S."/>
        </authorList>
    </citation>
    <scope>NUCLEOTIDE SEQUENCE [LARGE SCALE GENOMIC DNA]</scope>
    <source>
        <strain evidence="3">DSM 44718</strain>
    </source>
</reference>
<dbReference type="EMBL" id="FNQB01000004">
    <property type="protein sequence ID" value="SDZ59490.1"/>
    <property type="molecule type" value="Genomic_DNA"/>
</dbReference>
<dbReference type="RefSeq" id="WP_090801306.1">
    <property type="nucleotide sequence ID" value="NZ_BOND01000006.1"/>
</dbReference>
<organism evidence="2 3">
    <name type="scientific">Asanoa ishikariensis</name>
    <dbReference type="NCBI Taxonomy" id="137265"/>
    <lineage>
        <taxon>Bacteria</taxon>
        <taxon>Bacillati</taxon>
        <taxon>Actinomycetota</taxon>
        <taxon>Actinomycetes</taxon>
        <taxon>Micromonosporales</taxon>
        <taxon>Micromonosporaceae</taxon>
        <taxon>Asanoa</taxon>
    </lineage>
</organism>